<accession>A0A6C0I8N3</accession>
<name>A0A6C0I8N3_9ZZZZ</name>
<organism evidence="1">
    <name type="scientific">viral metagenome</name>
    <dbReference type="NCBI Taxonomy" id="1070528"/>
    <lineage>
        <taxon>unclassified sequences</taxon>
        <taxon>metagenomes</taxon>
        <taxon>organismal metagenomes</taxon>
    </lineage>
</organism>
<protein>
    <submittedName>
        <fullName evidence="1">Uncharacterized protein</fullName>
    </submittedName>
</protein>
<evidence type="ECO:0000313" key="1">
    <source>
        <dbReference type="EMBL" id="QHT88696.1"/>
    </source>
</evidence>
<sequence>MLDLYNNKYSRKQLKEHIYAVALIDILKTQKLDCSFCVRYILNDNYHFLSEDNNITIEDVLKYQPHISKTQLLIGLATYKCEDDSVEDFESFALRNP</sequence>
<dbReference type="EMBL" id="MN740121">
    <property type="protein sequence ID" value="QHT88696.1"/>
    <property type="molecule type" value="Genomic_DNA"/>
</dbReference>
<dbReference type="AlphaFoldDB" id="A0A6C0I8N3"/>
<proteinExistence type="predicted"/>
<reference evidence="1" key="1">
    <citation type="journal article" date="2020" name="Nature">
        <title>Giant virus diversity and host interactions through global metagenomics.</title>
        <authorList>
            <person name="Schulz F."/>
            <person name="Roux S."/>
            <person name="Paez-Espino D."/>
            <person name="Jungbluth S."/>
            <person name="Walsh D.A."/>
            <person name="Denef V.J."/>
            <person name="McMahon K.D."/>
            <person name="Konstantinidis K.T."/>
            <person name="Eloe-Fadrosh E.A."/>
            <person name="Kyrpides N.C."/>
            <person name="Woyke T."/>
        </authorList>
    </citation>
    <scope>NUCLEOTIDE SEQUENCE</scope>
    <source>
        <strain evidence="1">GVMAG-M-3300023184-51</strain>
    </source>
</reference>